<sequence length="1238" mass="132403">MSNRKSNSSSKRPSPRSGGNNFVDLTAFGFSVTKKPRPTPRSLTGSTAAAATASGGLVDMTIHSSSSSDSSSSSVIIVDPPPPPAVTAAATAAATASSRGNAKSTTTTTTTPNSTSSKNHRTTTTARSNTKTSSSPPPSSSSSSPTSDVEFIGTSPPPSANNNKRSRLFNNDPSPTTTSSSSRLGSGKENGVAATTTSATATATSMTTASMKKAASANKGKATAASPKGAVGVAKSASSSSSAAKAAAATSLDMNSSFVTARTSLSSSSSSSSSSTSSQRAALLDLTLDSSFSDSSSNKQNPSQQKGKQPMKLASTPTKPKARTTTTTTTTQATISTNKSMTTLSNMGDALANEIRNDQQHYQQQQQLQQHQRRSKRDKRPTPIAIFEDDAPSSSSQSSSPSQPRVSVKSSTAKFSSPMDAVSTKYAPTAITTASNATSASAAAAAAAATTSTISAPTNASMENDKMKSSTVRKNMNDKNDDAAAALESATMLLLPNNVHLNASATNPTMLLTPTGGASVETSMEVMESKVMEDKSVKVKEVAGVQDKSVSTRVTRGATAQIITEEKQPKSDEDAHTIDQTMDGDSVSIKKGEYVKVFYDATDMFGDVNLEWYLGMVTNVKAKPTNSFNVRVRFVGDDDNTKSLQYPAPYIEKLVVSDNNDLSELYPTTFHVGDVVDAFYQDGRVNGKWFRGRIANVSDDGRVCDVMYYDGDYESNIPTTEQKIRLIQRCDEGGGWLMGKSASLSRGSGNDPVETGTVSKKTGNKFMISFTDGSKWSFSYDEVAKAVFCHLCINLPSKRKREWPGTINIAPDNAETIRSRRRKNEEVEVNEESGRPKPTVVAETVVRTGRTKASRSVASVAGNEKPSDPIDEMKHASYRGKVGDDFSDLYIPIQCGPVFDVSVLETRNLAKDFPPGLPNMLWCALNSPEAQTGTNFLLELLCVLDSVPPTTMVQKLMDLMKFGPKADGVNIYFKDPHRTELAAQYVYSLLGASNRLQRRDSAALFGPSSWDDIEVLFLQSVSETENSSSGARLAQGIQLAARGAKLLSMMFCTELQRYDLCSTSSDVLRDPTVLNAMPTVRIVMSYGVRGALKAAVEYMTKCLVRHSSWIMDAGGIEYSNARSTSDESCCLEARACLDSLGSATCFIAWLFCVEEKVKMTETAVAFVVKDAFLAELERSMGDAPELSKKNKEQFVRKCKTYFLMSLVEEFASSLVMSLAKMIDVDNGYFRATTLLCSA</sequence>
<feature type="compositionally biased region" description="Low complexity" evidence="1">
    <location>
        <begin position="173"/>
        <end position="182"/>
    </location>
</feature>
<feature type="region of interest" description="Disordered" evidence="1">
    <location>
        <begin position="358"/>
        <end position="420"/>
    </location>
</feature>
<comment type="caution">
    <text evidence="2">The sequence shown here is derived from an EMBL/GenBank/DDBJ whole genome shotgun (WGS) entry which is preliminary data.</text>
</comment>
<feature type="compositionally biased region" description="Low complexity" evidence="1">
    <location>
        <begin position="1"/>
        <end position="20"/>
    </location>
</feature>
<dbReference type="EMBL" id="JALLBG020000277">
    <property type="protein sequence ID" value="KAL3757012.1"/>
    <property type="molecule type" value="Genomic_DNA"/>
</dbReference>
<dbReference type="CDD" id="cd04508">
    <property type="entry name" value="Tudor_SF"/>
    <property type="match status" value="1"/>
</dbReference>
<feature type="compositionally biased region" description="Low complexity" evidence="1">
    <location>
        <begin position="451"/>
        <end position="461"/>
    </location>
</feature>
<feature type="compositionally biased region" description="Low complexity" evidence="1">
    <location>
        <begin position="360"/>
        <end position="370"/>
    </location>
</feature>
<dbReference type="Proteomes" id="UP001530293">
    <property type="component" value="Unassembled WGS sequence"/>
</dbReference>
<accession>A0ABD3M4B6</accession>
<feature type="compositionally biased region" description="Low complexity" evidence="1">
    <location>
        <begin position="315"/>
        <end position="337"/>
    </location>
</feature>
<proteinExistence type="predicted"/>
<evidence type="ECO:0000256" key="1">
    <source>
        <dbReference type="SAM" id="MobiDB-lite"/>
    </source>
</evidence>
<reference evidence="2 3" key="1">
    <citation type="submission" date="2024-10" db="EMBL/GenBank/DDBJ databases">
        <title>Updated reference genomes for cyclostephanoid diatoms.</title>
        <authorList>
            <person name="Roberts W.R."/>
            <person name="Alverson A.J."/>
        </authorList>
    </citation>
    <scope>NUCLEOTIDE SEQUENCE [LARGE SCALE GENOMIC DNA]</scope>
    <source>
        <strain evidence="2 3">AJA232-27</strain>
    </source>
</reference>
<organism evidence="2 3">
    <name type="scientific">Discostella pseudostelligera</name>
    <dbReference type="NCBI Taxonomy" id="259834"/>
    <lineage>
        <taxon>Eukaryota</taxon>
        <taxon>Sar</taxon>
        <taxon>Stramenopiles</taxon>
        <taxon>Ochrophyta</taxon>
        <taxon>Bacillariophyta</taxon>
        <taxon>Coscinodiscophyceae</taxon>
        <taxon>Thalassiosirophycidae</taxon>
        <taxon>Stephanodiscales</taxon>
        <taxon>Stephanodiscaceae</taxon>
        <taxon>Discostella</taxon>
    </lineage>
</organism>
<dbReference type="Gene3D" id="2.30.30.140">
    <property type="match status" value="1"/>
</dbReference>
<protein>
    <submittedName>
        <fullName evidence="2">Uncharacterized protein</fullName>
    </submittedName>
</protein>
<feature type="compositionally biased region" description="Polar residues" evidence="1">
    <location>
        <begin position="298"/>
        <end position="307"/>
    </location>
</feature>
<name>A0ABD3M4B6_9STRA</name>
<evidence type="ECO:0000313" key="2">
    <source>
        <dbReference type="EMBL" id="KAL3757012.1"/>
    </source>
</evidence>
<feature type="region of interest" description="Disordered" evidence="1">
    <location>
        <begin position="30"/>
        <end position="49"/>
    </location>
</feature>
<feature type="compositionally biased region" description="Low complexity" evidence="1">
    <location>
        <begin position="64"/>
        <end position="78"/>
    </location>
</feature>
<feature type="compositionally biased region" description="Polar residues" evidence="1">
    <location>
        <begin position="160"/>
        <end position="172"/>
    </location>
</feature>
<keyword evidence="3" id="KW-1185">Reference proteome</keyword>
<feature type="region of interest" description="Disordered" evidence="1">
    <location>
        <begin position="451"/>
        <end position="476"/>
    </location>
</feature>
<evidence type="ECO:0000313" key="3">
    <source>
        <dbReference type="Proteomes" id="UP001530293"/>
    </source>
</evidence>
<feature type="compositionally biased region" description="Low complexity" evidence="1">
    <location>
        <begin position="256"/>
        <end position="297"/>
    </location>
</feature>
<feature type="region of interest" description="Disordered" evidence="1">
    <location>
        <begin position="1"/>
        <end position="24"/>
    </location>
</feature>
<feature type="compositionally biased region" description="Low complexity" evidence="1">
    <location>
        <begin position="86"/>
        <end position="147"/>
    </location>
</feature>
<feature type="compositionally biased region" description="Low complexity" evidence="1">
    <location>
        <begin position="193"/>
        <end position="249"/>
    </location>
</feature>
<feature type="region of interest" description="Disordered" evidence="1">
    <location>
        <begin position="60"/>
        <end position="342"/>
    </location>
</feature>
<gene>
    <name evidence="2" type="ORF">ACHAWU_005374</name>
</gene>
<feature type="region of interest" description="Disordered" evidence="1">
    <location>
        <begin position="852"/>
        <end position="872"/>
    </location>
</feature>
<feature type="compositionally biased region" description="Low complexity" evidence="1">
    <location>
        <begin position="392"/>
        <end position="411"/>
    </location>
</feature>
<dbReference type="AlphaFoldDB" id="A0ABD3M4B6"/>